<dbReference type="InterPro" id="IPR052976">
    <property type="entry name" value="Scoloptoxin-like"/>
</dbReference>
<comment type="caution">
    <text evidence="3">The sequence shown here is derived from an EMBL/GenBank/DDBJ whole genome shotgun (WGS) entry which is preliminary data.</text>
</comment>
<feature type="compositionally biased region" description="Polar residues" evidence="1">
    <location>
        <begin position="485"/>
        <end position="494"/>
    </location>
</feature>
<dbReference type="InterPro" id="IPR002557">
    <property type="entry name" value="Chitin-bd_dom"/>
</dbReference>
<feature type="region of interest" description="Disordered" evidence="1">
    <location>
        <begin position="589"/>
        <end position="615"/>
    </location>
</feature>
<organism evidence="3 4">
    <name type="scientific">Acanthoscelides obtectus</name>
    <name type="common">Bean weevil</name>
    <name type="synonym">Bruchus obtectus</name>
    <dbReference type="NCBI Taxonomy" id="200917"/>
    <lineage>
        <taxon>Eukaryota</taxon>
        <taxon>Metazoa</taxon>
        <taxon>Ecdysozoa</taxon>
        <taxon>Arthropoda</taxon>
        <taxon>Hexapoda</taxon>
        <taxon>Insecta</taxon>
        <taxon>Pterygota</taxon>
        <taxon>Neoptera</taxon>
        <taxon>Endopterygota</taxon>
        <taxon>Coleoptera</taxon>
        <taxon>Polyphaga</taxon>
        <taxon>Cucujiformia</taxon>
        <taxon>Chrysomeloidea</taxon>
        <taxon>Chrysomelidae</taxon>
        <taxon>Bruchinae</taxon>
        <taxon>Bruchini</taxon>
        <taxon>Acanthoscelides</taxon>
    </lineage>
</organism>
<gene>
    <name evidence="3" type="ORF">ACAOBT_LOCUS22573</name>
</gene>
<dbReference type="GO" id="GO:0008061">
    <property type="term" value="F:chitin binding"/>
    <property type="evidence" value="ECO:0007669"/>
    <property type="project" value="InterPro"/>
</dbReference>
<keyword evidence="4" id="KW-1185">Reference proteome</keyword>
<feature type="region of interest" description="Disordered" evidence="1">
    <location>
        <begin position="531"/>
        <end position="560"/>
    </location>
</feature>
<dbReference type="EMBL" id="CAKOFQ010007226">
    <property type="protein sequence ID" value="CAH1995392.1"/>
    <property type="molecule type" value="Genomic_DNA"/>
</dbReference>
<dbReference type="OrthoDB" id="6379319at2759"/>
<feature type="region of interest" description="Disordered" evidence="1">
    <location>
        <begin position="208"/>
        <end position="230"/>
    </location>
</feature>
<proteinExistence type="predicted"/>
<feature type="region of interest" description="Disordered" evidence="1">
    <location>
        <begin position="423"/>
        <end position="457"/>
    </location>
</feature>
<name>A0A9P0LP41_ACAOB</name>
<dbReference type="GO" id="GO:0005576">
    <property type="term" value="C:extracellular region"/>
    <property type="evidence" value="ECO:0007669"/>
    <property type="project" value="InterPro"/>
</dbReference>
<feature type="compositionally biased region" description="Polar residues" evidence="1">
    <location>
        <begin position="535"/>
        <end position="544"/>
    </location>
</feature>
<evidence type="ECO:0000256" key="1">
    <source>
        <dbReference type="SAM" id="MobiDB-lite"/>
    </source>
</evidence>
<dbReference type="PANTHER" id="PTHR22933">
    <property type="entry name" value="FI18007P1-RELATED"/>
    <property type="match status" value="1"/>
</dbReference>
<feature type="domain" description="Chitin-binding type-2" evidence="2">
    <location>
        <begin position="16"/>
        <end position="74"/>
    </location>
</feature>
<dbReference type="InterPro" id="IPR036508">
    <property type="entry name" value="Chitin-bd_dom_sf"/>
</dbReference>
<dbReference type="SMART" id="SM00494">
    <property type="entry name" value="ChtBD2"/>
    <property type="match status" value="1"/>
</dbReference>
<reference evidence="3" key="1">
    <citation type="submission" date="2022-03" db="EMBL/GenBank/DDBJ databases">
        <authorList>
            <person name="Sayadi A."/>
        </authorList>
    </citation>
    <scope>NUCLEOTIDE SEQUENCE</scope>
</reference>
<dbReference type="SUPFAM" id="SSF57625">
    <property type="entry name" value="Invertebrate chitin-binding proteins"/>
    <property type="match status" value="1"/>
</dbReference>
<dbReference type="Gene3D" id="2.170.140.10">
    <property type="entry name" value="Chitin binding domain"/>
    <property type="match status" value="1"/>
</dbReference>
<dbReference type="PROSITE" id="PS50940">
    <property type="entry name" value="CHIT_BIND_II"/>
    <property type="match status" value="1"/>
</dbReference>
<evidence type="ECO:0000313" key="3">
    <source>
        <dbReference type="EMBL" id="CAH1995392.1"/>
    </source>
</evidence>
<dbReference type="Pfam" id="PF01607">
    <property type="entry name" value="CBM_14"/>
    <property type="match status" value="1"/>
</dbReference>
<dbReference type="AlphaFoldDB" id="A0A9P0LP41"/>
<sequence length="732" mass="81750">MPFHLFLLFQTRDSTGFSCEGRVNGYYADVDSGCRVYHMCDGLGRQFTYSCPNATLFQQRMLVCDHWYMVNCSRALHDYDAANRLIGRADQPFVSEEERESARRTPRPDLLTAAGNLSEYNVIYGKSRDQYYTPKNVVGVETEQDSTDKPTYYPPSHWSTEYARSATTARSIQREEVSTHNEKNYNIPKKLSGKKLAKAIDFNSARNGNNFADVPSKPQPSFQANTPQQNYKSTYRATTPVYPSTAPTTASIKDNIGLAPPIPYQHVDKHNNDPQPQIGPVKNLLAREHTADRKVDIVPHPGEQQPIRRVNFHSNFRATTPVYPSKVELQDLLQHQKHKEVQGEGVPVNFDSNFIATTPMYPGSVEHTSLDPREVGLVPPKGNPKQDVDESLPIRQDANPITTERVRVNFASNYKATTPVYPSAVAATSPNPEDTGLVPPKGHEEEPDTSNHQNDNIDHLTRQSQPEVVFPSNFKATTPVYPTAVENTSPNPSNVGLKAPKDSQSTDIESVNAGTPVVNFASNFKATTPVYPTRVENTSPNPSNAGLEPPKGGSNDETIAQGNESTQVNFVSNFKATTPVYPTFVDPTSPNPNAIGLKPPKPQTHNNLEDTSNHQDPELLPLSDLVPPAFDKNFKPEEHKFETTIRPPSKFYQPPKVEPAFVDDHNDQPEQNLENTGIRILNFMKSFNNSQWQDLRKVFRIPEFDLPLDEGAVRPSYDSALNSFEANNTKKR</sequence>
<evidence type="ECO:0000259" key="2">
    <source>
        <dbReference type="PROSITE" id="PS50940"/>
    </source>
</evidence>
<feature type="compositionally biased region" description="Polar residues" evidence="1">
    <location>
        <begin position="219"/>
        <end position="230"/>
    </location>
</feature>
<dbReference type="Proteomes" id="UP001152888">
    <property type="component" value="Unassembled WGS sequence"/>
</dbReference>
<feature type="region of interest" description="Disordered" evidence="1">
    <location>
        <begin position="485"/>
        <end position="506"/>
    </location>
</feature>
<accession>A0A9P0LP41</accession>
<protein>
    <recommendedName>
        <fullName evidence="2">Chitin-binding type-2 domain-containing protein</fullName>
    </recommendedName>
</protein>
<evidence type="ECO:0000313" key="4">
    <source>
        <dbReference type="Proteomes" id="UP001152888"/>
    </source>
</evidence>
<dbReference type="PANTHER" id="PTHR22933:SF44">
    <property type="entry name" value="RE15157P"/>
    <property type="match status" value="1"/>
</dbReference>